<keyword evidence="2" id="KW-1185">Reference proteome</keyword>
<proteinExistence type="predicted"/>
<protein>
    <submittedName>
        <fullName evidence="1">DUF370 domain-containing protein</fullName>
    </submittedName>
</protein>
<dbReference type="AlphaFoldDB" id="A0A926D027"/>
<evidence type="ECO:0000313" key="2">
    <source>
        <dbReference type="Proteomes" id="UP000654279"/>
    </source>
</evidence>
<reference evidence="1" key="1">
    <citation type="submission" date="2020-08" db="EMBL/GenBank/DDBJ databases">
        <title>Genome public.</title>
        <authorList>
            <person name="Liu C."/>
            <person name="Sun Q."/>
        </authorList>
    </citation>
    <scope>NUCLEOTIDE SEQUENCE</scope>
    <source>
        <strain evidence="1">NSJ-44</strain>
    </source>
</reference>
<accession>A0A926D027</accession>
<comment type="caution">
    <text evidence="1">The sequence shown here is derived from an EMBL/GenBank/DDBJ whole genome shotgun (WGS) entry which is preliminary data.</text>
</comment>
<dbReference type="EMBL" id="JACRSO010000003">
    <property type="protein sequence ID" value="MBC8529283.1"/>
    <property type="molecule type" value="Genomic_DNA"/>
</dbReference>
<dbReference type="NCBIfam" id="NF046065">
    <property type="entry name" value="MtxRegRemB"/>
    <property type="match status" value="1"/>
</dbReference>
<organism evidence="1 2">
    <name type="scientific">Luoshenia tenuis</name>
    <dbReference type="NCBI Taxonomy" id="2763654"/>
    <lineage>
        <taxon>Bacteria</taxon>
        <taxon>Bacillati</taxon>
        <taxon>Bacillota</taxon>
        <taxon>Clostridia</taxon>
        <taxon>Christensenellales</taxon>
        <taxon>Christensenellaceae</taxon>
        <taxon>Luoshenia</taxon>
    </lineage>
</organism>
<name>A0A926D027_9FIRM</name>
<sequence length="89" mass="9434">MIVHIGGDKMIPDKEIMMILEGEGAGASAHTRRFLEGLRQKGCLEQVSPEGIKSYVITGGSGGMMAYASPISSQTLYKRAGFSAINDNG</sequence>
<dbReference type="RefSeq" id="WP_138294761.1">
    <property type="nucleotide sequence ID" value="NZ_JACRSO010000003.1"/>
</dbReference>
<dbReference type="Proteomes" id="UP000654279">
    <property type="component" value="Unassembled WGS sequence"/>
</dbReference>
<gene>
    <name evidence="1" type="ORF">H8699_07575</name>
</gene>
<evidence type="ECO:0000313" key="1">
    <source>
        <dbReference type="EMBL" id="MBC8529283.1"/>
    </source>
</evidence>